<dbReference type="EC" id="3.1.1.-" evidence="3"/>
<feature type="compositionally biased region" description="Low complexity" evidence="4">
    <location>
        <begin position="102"/>
        <end position="118"/>
    </location>
</feature>
<feature type="region of interest" description="Disordered" evidence="4">
    <location>
        <begin position="46"/>
        <end position="133"/>
    </location>
</feature>
<dbReference type="InterPro" id="IPR002018">
    <property type="entry name" value="CarbesteraseB"/>
</dbReference>
<proteinExistence type="inferred from homology"/>
<evidence type="ECO:0000256" key="4">
    <source>
        <dbReference type="SAM" id="MobiDB-lite"/>
    </source>
</evidence>
<dbReference type="InterPro" id="IPR029058">
    <property type="entry name" value="AB_hydrolase_fold"/>
</dbReference>
<dbReference type="PANTHER" id="PTHR11559">
    <property type="entry name" value="CARBOXYLESTERASE"/>
    <property type="match status" value="1"/>
</dbReference>
<comment type="caution">
    <text evidence="6">The sequence shown here is derived from an EMBL/GenBank/DDBJ whole genome shotgun (WGS) entry which is preliminary data.</text>
</comment>
<organism evidence="6 7">
    <name type="scientific">Kribbella hippodromi</name>
    <dbReference type="NCBI Taxonomy" id="434347"/>
    <lineage>
        <taxon>Bacteria</taxon>
        <taxon>Bacillati</taxon>
        <taxon>Actinomycetota</taxon>
        <taxon>Actinomycetes</taxon>
        <taxon>Propionibacteriales</taxon>
        <taxon>Kribbellaceae</taxon>
        <taxon>Kribbella</taxon>
    </lineage>
</organism>
<evidence type="ECO:0000313" key="6">
    <source>
        <dbReference type="EMBL" id="GAA1597744.1"/>
    </source>
</evidence>
<keyword evidence="3" id="KW-0732">Signal</keyword>
<feature type="compositionally biased region" description="Gly residues" evidence="4">
    <location>
        <begin position="119"/>
        <end position="128"/>
    </location>
</feature>
<dbReference type="Gene3D" id="3.40.50.1820">
    <property type="entry name" value="alpha/beta hydrolase"/>
    <property type="match status" value="1"/>
</dbReference>
<dbReference type="InterPro" id="IPR050309">
    <property type="entry name" value="Type-B_Carboxylest/Lipase"/>
</dbReference>
<accession>A0ABP4Q3F2</accession>
<feature type="chain" id="PRO_5044992592" description="Carboxylic ester hydrolase" evidence="3">
    <location>
        <begin position="52"/>
        <end position="614"/>
    </location>
</feature>
<dbReference type="EMBL" id="BAAAPH010000025">
    <property type="protein sequence ID" value="GAA1597744.1"/>
    <property type="molecule type" value="Genomic_DNA"/>
</dbReference>
<evidence type="ECO:0000313" key="7">
    <source>
        <dbReference type="Proteomes" id="UP001501705"/>
    </source>
</evidence>
<reference evidence="7" key="1">
    <citation type="journal article" date="2019" name="Int. J. Syst. Evol. Microbiol.">
        <title>The Global Catalogue of Microorganisms (GCM) 10K type strain sequencing project: providing services to taxonomists for standard genome sequencing and annotation.</title>
        <authorList>
            <consortium name="The Broad Institute Genomics Platform"/>
            <consortium name="The Broad Institute Genome Sequencing Center for Infectious Disease"/>
            <person name="Wu L."/>
            <person name="Ma J."/>
        </authorList>
    </citation>
    <scope>NUCLEOTIDE SEQUENCE [LARGE SCALE GENOMIC DNA]</scope>
    <source>
        <strain evidence="7">JCM 15572</strain>
    </source>
</reference>
<gene>
    <name evidence="6" type="ORF">GCM10009804_62760</name>
</gene>
<sequence>MTTRRALPPRLVTPRMRTPRVITSRLLAPRLVALVATAGLLATTAAPPSQASAPSAAPQPSDTPQSAGATLPAGVTAPSGAAPTTGGGWQYPASGVGDVEPAGAGELHAAGAGEQHAAGAGGEQAGVGGERHRVGPRVRVLEGVLGGVGDSGSVRFLGVPYAQARRWGLPERAASWRGVRAATAPGAVCEQEPKMLEPGAKASEDCLFLNVTAPRRQSSKPRPVIVYLHGGGFVQGSGSYLDAGRMAVLGDAVVVTPNYRLGIFGNLALPGMPEVNLGLRDQLAALRWVRANIRAFGGDPANVTLSGESAGGLSTCTLLASPAAAGLFAKAIISSGSCTTSYAAYSIDSQIPVEVSTWYDRATTDAMGTAAAQSLGCTDARTALACLRRLPADRLVPLTSQFGLLSTGTPTVPRAPRTQLRAAWARNVPVLAGNTADEHLGWIFPAYPNATAATYRQVIRSGFGNQAAAVERQYPLNRYQSPIVALGHIYTDLNWICPTVEAQKVYARTAPTWTFLFADPAAPTIDGTKVPRPSTPHGSDVAYTFPDPAIPLTRAQRALGDLFIRAWTTFARTGVAAWPRTGARQFAPRDGQVDLDTTHHCGFWRTLHQAAAGS</sequence>
<dbReference type="Proteomes" id="UP001501705">
    <property type="component" value="Unassembled WGS sequence"/>
</dbReference>
<evidence type="ECO:0000259" key="5">
    <source>
        <dbReference type="Pfam" id="PF00135"/>
    </source>
</evidence>
<feature type="signal peptide" evidence="3">
    <location>
        <begin position="1"/>
        <end position="51"/>
    </location>
</feature>
<dbReference type="Pfam" id="PF00135">
    <property type="entry name" value="COesterase"/>
    <property type="match status" value="1"/>
</dbReference>
<evidence type="ECO:0000256" key="1">
    <source>
        <dbReference type="ARBA" id="ARBA00005964"/>
    </source>
</evidence>
<dbReference type="InterPro" id="IPR019826">
    <property type="entry name" value="Carboxylesterase_B_AS"/>
</dbReference>
<keyword evidence="7" id="KW-1185">Reference proteome</keyword>
<keyword evidence="2 3" id="KW-0378">Hydrolase</keyword>
<evidence type="ECO:0000256" key="3">
    <source>
        <dbReference type="RuleBase" id="RU361235"/>
    </source>
</evidence>
<name>A0ABP4Q3F2_9ACTN</name>
<protein>
    <recommendedName>
        <fullName evidence="3">Carboxylic ester hydrolase</fullName>
        <ecNumber evidence="3">3.1.1.-</ecNumber>
    </recommendedName>
</protein>
<comment type="similarity">
    <text evidence="1 3">Belongs to the type-B carboxylesterase/lipase family.</text>
</comment>
<feature type="domain" description="Carboxylesterase type B" evidence="5">
    <location>
        <begin position="153"/>
        <end position="575"/>
    </location>
</feature>
<evidence type="ECO:0000256" key="2">
    <source>
        <dbReference type="ARBA" id="ARBA00022801"/>
    </source>
</evidence>
<feature type="compositionally biased region" description="Low complexity" evidence="4">
    <location>
        <begin position="46"/>
        <end position="84"/>
    </location>
</feature>
<dbReference type="RefSeq" id="WP_344239312.1">
    <property type="nucleotide sequence ID" value="NZ_BAAAPH010000025.1"/>
</dbReference>
<dbReference type="PROSITE" id="PS00122">
    <property type="entry name" value="CARBOXYLESTERASE_B_1"/>
    <property type="match status" value="1"/>
</dbReference>
<dbReference type="SUPFAM" id="SSF53474">
    <property type="entry name" value="alpha/beta-Hydrolases"/>
    <property type="match status" value="1"/>
</dbReference>